<evidence type="ECO:0000313" key="11">
    <source>
        <dbReference type="Proteomes" id="UP000247586"/>
    </source>
</evidence>
<reference evidence="11" key="3">
    <citation type="submission" date="2020-03" db="EMBL/GenBank/DDBJ databases">
        <title>Sequencing and Assembly of Multiple Reported Metal-Biooxidizing Members of the Extremely Thermoacidophilic Archaeal Family Sulfolobaceae.</title>
        <authorList>
            <person name="Counts J.A."/>
            <person name="Kelly R.M."/>
        </authorList>
    </citation>
    <scope>NUCLEOTIDE SEQUENCE [LARGE SCALE GENOMIC DNA]</scope>
    <source>
        <strain evidence="11">HO1-1</strain>
    </source>
</reference>
<dbReference type="PANTHER" id="PTHR11096:SF0">
    <property type="entry name" value="RNA 3'-TERMINAL PHOSPHATE CYCLASE"/>
    <property type="match status" value="1"/>
</dbReference>
<dbReference type="EC" id="6.5.1.4" evidence="6 7"/>
<dbReference type="Pfam" id="PF01137">
    <property type="entry name" value="RTC"/>
    <property type="match status" value="1"/>
</dbReference>
<comment type="caution">
    <text evidence="6">Lacks conserved residue(s) required for the propagation of feature annotation.</text>
</comment>
<proteinExistence type="inferred from homology"/>
<dbReference type="Proteomes" id="UP000247586">
    <property type="component" value="Chromosome"/>
</dbReference>
<gene>
    <name evidence="6" type="primary">rtcA</name>
    <name evidence="10" type="ORF">DFR87_03795</name>
</gene>
<comment type="catalytic activity">
    <reaction evidence="6">
        <text>a 3'-end 3'-phospho-ribonucleotide-RNA + ATP = a 3'-end 2',3'-cyclophospho-ribonucleotide-RNA + AMP + diphosphate</text>
        <dbReference type="Rhea" id="RHEA:23976"/>
        <dbReference type="Rhea" id="RHEA-COMP:10463"/>
        <dbReference type="Rhea" id="RHEA-COMP:10464"/>
        <dbReference type="ChEBI" id="CHEBI:30616"/>
        <dbReference type="ChEBI" id="CHEBI:33019"/>
        <dbReference type="ChEBI" id="CHEBI:83062"/>
        <dbReference type="ChEBI" id="CHEBI:83064"/>
        <dbReference type="ChEBI" id="CHEBI:456215"/>
        <dbReference type="EC" id="6.5.1.4"/>
    </reaction>
</comment>
<evidence type="ECO:0000256" key="1">
    <source>
        <dbReference type="ARBA" id="ARBA00009206"/>
    </source>
</evidence>
<dbReference type="InterPro" id="IPR017770">
    <property type="entry name" value="RNA3'_term_phos_cyc_type_1"/>
</dbReference>
<reference evidence="11" key="2">
    <citation type="submission" date="2020-03" db="EMBL/GenBank/DDBJ databases">
        <title>Complete Genome Sequences of Extremely Thermoacidophilic, Metal-Mobilizing Type-Strain Members of the Archaeal Family Sulfolobaceae: Acidianus brierleyi DSM-1651T, Acidianus sulfidivorans DSM-18786T, Metallosphaera hakonensis DSM-7519T, and Metallosphaera prunae DSM-10039T.</title>
        <authorList>
            <person name="Counts J.A."/>
            <person name="Kelly R.M."/>
        </authorList>
    </citation>
    <scope>NUCLEOTIDE SEQUENCE [LARGE SCALE GENOMIC DNA]</scope>
    <source>
        <strain evidence="11">HO1-1</strain>
    </source>
</reference>
<name>A0A2U9ISN1_9CREN</name>
<dbReference type="GO" id="GO:0005737">
    <property type="term" value="C:cytoplasm"/>
    <property type="evidence" value="ECO:0007669"/>
    <property type="project" value="UniProtKB-SubCell"/>
</dbReference>
<dbReference type="OrthoDB" id="7994at2157"/>
<dbReference type="PANTHER" id="PTHR11096">
    <property type="entry name" value="RNA 3' TERMINAL PHOSPHATE CYCLASE"/>
    <property type="match status" value="1"/>
</dbReference>
<dbReference type="Gene3D" id="3.30.360.20">
    <property type="entry name" value="RNA 3'-terminal phosphate cyclase, insert domain"/>
    <property type="match status" value="1"/>
</dbReference>
<feature type="active site" description="Tele-AMP-histidine intermediate" evidence="6">
    <location>
        <position position="303"/>
    </location>
</feature>
<evidence type="ECO:0000256" key="7">
    <source>
        <dbReference type="NCBIfam" id="TIGR03399"/>
    </source>
</evidence>
<dbReference type="PROSITE" id="PS01287">
    <property type="entry name" value="RTC"/>
    <property type="match status" value="1"/>
</dbReference>
<dbReference type="RefSeq" id="WP_110368933.1">
    <property type="nucleotide sequence ID" value="NZ_CP029287.2"/>
</dbReference>
<keyword evidence="3 6" id="KW-0436">Ligase</keyword>
<dbReference type="InterPro" id="IPR036553">
    <property type="entry name" value="RPTC_insert"/>
</dbReference>
<evidence type="ECO:0000256" key="2">
    <source>
        <dbReference type="ARBA" id="ARBA00021428"/>
    </source>
</evidence>
<sequence>MIEIDGSFGEGGGQILRTCLTLSSLLGKPFRIRGIRSNRENPGLQAQHLASVRLMKMLTDARVKGDYLGSTELEFEPGPIREGEFSIDVGTAGSVSLVAVTAIPIMINRRIALRIRGGTDVPLAPPIDYMRLVFLEVLEMAGIKGEIEVVRRGHYPQGGGEVIVKEFRGNLEEFSFNEFGDLKEISGISHSTSLPTHIARRQIDGAREILADLNVPLKVIEDVTTPGSKGTGIVLVARGKSIMGSSNLGEKGVMAETVGRIAAQELVRELRSGGAVDSHMSDMLVTFSAMANVDYTGSILTPHVETNVQVVKKFINAELSLQGRSPFRLKSRVQAR</sequence>
<dbReference type="HAMAP" id="MF_00200">
    <property type="entry name" value="RTC"/>
    <property type="match status" value="1"/>
</dbReference>
<accession>A0A2U9ISN1</accession>
<dbReference type="Gene3D" id="3.65.10.20">
    <property type="entry name" value="RNA 3'-terminal phosphate cyclase domain"/>
    <property type="match status" value="1"/>
</dbReference>
<feature type="domain" description="RNA 3'-terminal phosphate cyclase insert" evidence="9">
    <location>
        <begin position="178"/>
        <end position="270"/>
    </location>
</feature>
<dbReference type="STRING" id="1293036.GCA_001315825_01849"/>
<dbReference type="InterPro" id="IPR013791">
    <property type="entry name" value="RNA3'-term_phos_cycl_insert"/>
</dbReference>
<evidence type="ECO:0000313" key="10">
    <source>
        <dbReference type="EMBL" id="AWR98963.1"/>
    </source>
</evidence>
<evidence type="ECO:0000256" key="6">
    <source>
        <dbReference type="HAMAP-Rule" id="MF_00200"/>
    </source>
</evidence>
<dbReference type="GeneID" id="36834435"/>
<evidence type="ECO:0000259" key="8">
    <source>
        <dbReference type="Pfam" id="PF01137"/>
    </source>
</evidence>
<keyword evidence="5 6" id="KW-0067">ATP-binding</keyword>
<dbReference type="KEGG" id="mhk:DFR87_03795"/>
<comment type="function">
    <text evidence="6">Catalyzes the conversion of 3'-phosphate to a 2',3'-cyclic phosphodiester at the end of RNA. The mechanism of action of the enzyme occurs in 3 steps: (A) adenylation of the enzyme by ATP; (B) transfer of adenylate to an RNA-N3'P to produce RNA-N3'PP5'A; (C) and attack of the adjacent 2'-hydroxyl on the 3'-phosphorus in the diester linkage to produce the cyclic end product. The biological role of this enzyme is unknown but it is likely to function in some aspects of cellular RNA processing.</text>
</comment>
<dbReference type="NCBIfam" id="TIGR03399">
    <property type="entry name" value="RNA_3prim_cycl"/>
    <property type="match status" value="1"/>
</dbReference>
<keyword evidence="4 6" id="KW-0547">Nucleotide-binding</keyword>
<comment type="similarity">
    <text evidence="1 6">Belongs to the RNA 3'-terminal cyclase family. Type 1 subfamily.</text>
</comment>
<dbReference type="InterPro" id="IPR020719">
    <property type="entry name" value="RNA3'_term_phos_cycl-like_CS"/>
</dbReference>
<dbReference type="PIRSF" id="PIRSF005378">
    <property type="entry name" value="RNA3'_term_phos_cycl_euk"/>
    <property type="match status" value="1"/>
</dbReference>
<reference evidence="10 11" key="1">
    <citation type="submission" date="2018-05" db="EMBL/GenBank/DDBJ databases">
        <title>Complete Genome Sequences of Extremely Thermoacidophilic, Metal-Mobilizing Type-Strain Members of the Archaeal Family Sulfolobaceae: Acidianus brierleyi DSM-1651T, Acidianus sulfidivorans DSM-18786T, Metallosphaera hakonensis DSM-7519T, and Metallosphaera prunae DSM-10039T.</title>
        <authorList>
            <person name="Counts J.A."/>
            <person name="Kelly R.M."/>
        </authorList>
    </citation>
    <scope>NUCLEOTIDE SEQUENCE [LARGE SCALE GENOMIC DNA]</scope>
    <source>
        <strain evidence="10 11">HO1-1</strain>
    </source>
</reference>
<evidence type="ECO:0000256" key="3">
    <source>
        <dbReference type="ARBA" id="ARBA00022598"/>
    </source>
</evidence>
<dbReference type="InterPro" id="IPR037136">
    <property type="entry name" value="RNA3'_phos_cyclase_dom_sf"/>
</dbReference>
<dbReference type="AlphaFoldDB" id="A0A2U9ISN1"/>
<evidence type="ECO:0000259" key="9">
    <source>
        <dbReference type="Pfam" id="PF05189"/>
    </source>
</evidence>
<dbReference type="Pfam" id="PF05189">
    <property type="entry name" value="RTC_insert"/>
    <property type="match status" value="1"/>
</dbReference>
<keyword evidence="6" id="KW-0963">Cytoplasm</keyword>
<keyword evidence="11" id="KW-1185">Reference proteome</keyword>
<dbReference type="SUPFAM" id="SSF55205">
    <property type="entry name" value="EPT/RTPC-like"/>
    <property type="match status" value="1"/>
</dbReference>
<evidence type="ECO:0000256" key="5">
    <source>
        <dbReference type="ARBA" id="ARBA00022840"/>
    </source>
</evidence>
<dbReference type="EMBL" id="CP029287">
    <property type="protein sequence ID" value="AWR98963.1"/>
    <property type="molecule type" value="Genomic_DNA"/>
</dbReference>
<dbReference type="InterPro" id="IPR023797">
    <property type="entry name" value="RNA3'_phos_cyclase_dom"/>
</dbReference>
<protein>
    <recommendedName>
        <fullName evidence="2 6">RNA 3'-terminal phosphate cyclase</fullName>
        <shortName evidence="6">RNA cyclase</shortName>
        <shortName evidence="6">RNA-3'-phosphate cyclase</shortName>
        <ecNumber evidence="6 7">6.5.1.4</ecNumber>
    </recommendedName>
</protein>
<evidence type="ECO:0000256" key="4">
    <source>
        <dbReference type="ARBA" id="ARBA00022741"/>
    </source>
</evidence>
<dbReference type="InterPro" id="IPR013792">
    <property type="entry name" value="RNA3'P_cycl/enolpyr_Trfase_a/b"/>
</dbReference>
<feature type="domain" description="RNA 3'-terminal phosphate cyclase" evidence="8">
    <location>
        <begin position="9"/>
        <end position="319"/>
    </location>
</feature>
<comment type="subcellular location">
    <subcellularLocation>
        <location evidence="6">Cytoplasm</location>
    </subcellularLocation>
</comment>
<dbReference type="GO" id="GO:0003963">
    <property type="term" value="F:RNA-3'-phosphate cyclase activity"/>
    <property type="evidence" value="ECO:0007669"/>
    <property type="project" value="UniProtKB-UniRule"/>
</dbReference>
<organism evidence="10 11">
    <name type="scientific">Metallosphaera hakonensis JCM 8857 = DSM 7519</name>
    <dbReference type="NCBI Taxonomy" id="1293036"/>
    <lineage>
        <taxon>Archaea</taxon>
        <taxon>Thermoproteota</taxon>
        <taxon>Thermoprotei</taxon>
        <taxon>Sulfolobales</taxon>
        <taxon>Sulfolobaceae</taxon>
        <taxon>Metallosphaera</taxon>
    </lineage>
</organism>
<dbReference type="InterPro" id="IPR000228">
    <property type="entry name" value="RNA3'_term_phos_cyc"/>
</dbReference>
<dbReference type="GO" id="GO:0005524">
    <property type="term" value="F:ATP binding"/>
    <property type="evidence" value="ECO:0007669"/>
    <property type="project" value="UniProtKB-KW"/>
</dbReference>
<dbReference type="GO" id="GO:0006396">
    <property type="term" value="P:RNA processing"/>
    <property type="evidence" value="ECO:0007669"/>
    <property type="project" value="UniProtKB-UniRule"/>
</dbReference>